<dbReference type="EMBL" id="JAUTWS010000051">
    <property type="protein sequence ID" value="MDO9712581.1"/>
    <property type="molecule type" value="Genomic_DNA"/>
</dbReference>
<proteinExistence type="predicted"/>
<dbReference type="InterPro" id="IPR029058">
    <property type="entry name" value="AB_hydrolase_fold"/>
</dbReference>
<evidence type="ECO:0000256" key="4">
    <source>
        <dbReference type="SAM" id="MobiDB-lite"/>
    </source>
</evidence>
<feature type="region of interest" description="Disordered" evidence="4">
    <location>
        <begin position="330"/>
        <end position="355"/>
    </location>
</feature>
<evidence type="ECO:0000256" key="2">
    <source>
        <dbReference type="ARBA" id="ARBA00022963"/>
    </source>
</evidence>
<dbReference type="Gene3D" id="3.40.50.1820">
    <property type="entry name" value="alpha/beta hydrolase"/>
    <property type="match status" value="1"/>
</dbReference>
<dbReference type="SUPFAM" id="SSF53474">
    <property type="entry name" value="alpha/beta-Hydrolases"/>
    <property type="match status" value="1"/>
</dbReference>
<keyword evidence="1" id="KW-0378">Hydrolase</keyword>
<reference evidence="5 6" key="1">
    <citation type="submission" date="2023-08" db="EMBL/GenBank/DDBJ databases">
        <title>The draft genome sequence of Paracraurococcus sp. LOR1-02.</title>
        <authorList>
            <person name="Kingkaew E."/>
            <person name="Tanasupawat S."/>
        </authorList>
    </citation>
    <scope>NUCLEOTIDE SEQUENCE [LARGE SCALE GENOMIC DNA]</scope>
    <source>
        <strain evidence="5 6">LOR1-02</strain>
    </source>
</reference>
<keyword evidence="2" id="KW-0442">Lipid degradation</keyword>
<dbReference type="PANTHER" id="PTHR10272:SF0">
    <property type="entry name" value="PLATELET-ACTIVATING FACTOR ACETYLHYDROLASE"/>
    <property type="match status" value="1"/>
</dbReference>
<keyword evidence="3" id="KW-0443">Lipid metabolism</keyword>
<dbReference type="Proteomes" id="UP001243009">
    <property type="component" value="Unassembled WGS sequence"/>
</dbReference>
<feature type="compositionally biased region" description="Low complexity" evidence="4">
    <location>
        <begin position="333"/>
        <end position="345"/>
    </location>
</feature>
<evidence type="ECO:0000256" key="1">
    <source>
        <dbReference type="ARBA" id="ARBA00022801"/>
    </source>
</evidence>
<dbReference type="PANTHER" id="PTHR10272">
    <property type="entry name" value="PLATELET-ACTIVATING FACTOR ACETYLHYDROLASE"/>
    <property type="match status" value="1"/>
</dbReference>
<comment type="caution">
    <text evidence="5">The sequence shown here is derived from an EMBL/GenBank/DDBJ whole genome shotgun (WGS) entry which is preliminary data.</text>
</comment>
<sequence>MVPQRLLPAPGGRFAVGVRTWPTDGIPQCRLSTKLWYPAQSGAAAEATPPRYDAGAPLWSTRHWVRLDAVENAALAEAAEPWPVLLFFPGWEGGLNDNTALVQDLASRGFVVVAVGYDDGTCAGLRPEDRPVLDLGTASGFARTQAVAQARMARIAQGATRIVDAVVALDGPQAPAGLAGRLDLSRVAAVGHSFGGAVAIALCGRDRRISAGVNIDGWMFGAGDAPGFGQSLLVVDSGNMPAPPADLESMDPVRRHTAILEVADAAWLASAVKSGRGEHVPLPGTRHEYFADYPYLGWRAVLRGGSGGNRAVGRAAEAVTAFLTRVWSDRPGDAAPAADPEAEAPSHPARLRVSP</sequence>
<keyword evidence="6" id="KW-1185">Reference proteome</keyword>
<dbReference type="Pfam" id="PF03403">
    <property type="entry name" value="PAF-AH_p_II"/>
    <property type="match status" value="1"/>
</dbReference>
<evidence type="ECO:0000256" key="3">
    <source>
        <dbReference type="ARBA" id="ARBA00023098"/>
    </source>
</evidence>
<evidence type="ECO:0000313" key="5">
    <source>
        <dbReference type="EMBL" id="MDO9712581.1"/>
    </source>
</evidence>
<name>A0ABT9E8Q4_9PROT</name>
<evidence type="ECO:0000313" key="6">
    <source>
        <dbReference type="Proteomes" id="UP001243009"/>
    </source>
</evidence>
<organism evidence="5 6">
    <name type="scientific">Paracraurococcus lichenis</name>
    <dbReference type="NCBI Taxonomy" id="3064888"/>
    <lineage>
        <taxon>Bacteria</taxon>
        <taxon>Pseudomonadati</taxon>
        <taxon>Pseudomonadota</taxon>
        <taxon>Alphaproteobacteria</taxon>
        <taxon>Acetobacterales</taxon>
        <taxon>Roseomonadaceae</taxon>
        <taxon>Paracraurococcus</taxon>
    </lineage>
</organism>
<accession>A0ABT9E8Q4</accession>
<gene>
    <name evidence="5" type="ORF">Q7A36_29855</name>
</gene>
<protein>
    <submittedName>
        <fullName evidence="5">Uncharacterized protein</fullName>
    </submittedName>
</protein>